<reference evidence="1 2" key="1">
    <citation type="submission" date="2019-02" db="EMBL/GenBank/DDBJ databases">
        <title>Deep-cultivation of Planctomycetes and their phenomic and genomic characterization uncovers novel biology.</title>
        <authorList>
            <person name="Wiegand S."/>
            <person name="Jogler M."/>
            <person name="Boedeker C."/>
            <person name="Pinto D."/>
            <person name="Vollmers J."/>
            <person name="Rivas-Marin E."/>
            <person name="Kohn T."/>
            <person name="Peeters S.H."/>
            <person name="Heuer A."/>
            <person name="Rast P."/>
            <person name="Oberbeckmann S."/>
            <person name="Bunk B."/>
            <person name="Jeske O."/>
            <person name="Meyerdierks A."/>
            <person name="Storesund J.E."/>
            <person name="Kallscheuer N."/>
            <person name="Luecker S."/>
            <person name="Lage O.M."/>
            <person name="Pohl T."/>
            <person name="Merkel B.J."/>
            <person name="Hornburger P."/>
            <person name="Mueller R.-W."/>
            <person name="Bruemmer F."/>
            <person name="Labrenz M."/>
            <person name="Spormann A.M."/>
            <person name="Op den Camp H."/>
            <person name="Overmann J."/>
            <person name="Amann R."/>
            <person name="Jetten M.S.M."/>
            <person name="Mascher T."/>
            <person name="Medema M.H."/>
            <person name="Devos D.P."/>
            <person name="Kaster A.-K."/>
            <person name="Ovreas L."/>
            <person name="Rohde M."/>
            <person name="Galperin M.Y."/>
            <person name="Jogler C."/>
        </authorList>
    </citation>
    <scope>NUCLEOTIDE SEQUENCE [LARGE SCALE GENOMIC DNA]</scope>
    <source>
        <strain evidence="1 2">Pan44</strain>
    </source>
</reference>
<proteinExistence type="predicted"/>
<dbReference type="AlphaFoldDB" id="A0A517SCN4"/>
<evidence type="ECO:0000313" key="2">
    <source>
        <dbReference type="Proteomes" id="UP000315700"/>
    </source>
</evidence>
<organism evidence="1 2">
    <name type="scientific">Caulifigura coniformis</name>
    <dbReference type="NCBI Taxonomy" id="2527983"/>
    <lineage>
        <taxon>Bacteria</taxon>
        <taxon>Pseudomonadati</taxon>
        <taxon>Planctomycetota</taxon>
        <taxon>Planctomycetia</taxon>
        <taxon>Planctomycetales</taxon>
        <taxon>Planctomycetaceae</taxon>
        <taxon>Caulifigura</taxon>
    </lineage>
</organism>
<dbReference type="KEGG" id="ccos:Pan44_19150"/>
<protein>
    <submittedName>
        <fullName evidence="1">Uncharacterized protein</fullName>
    </submittedName>
</protein>
<dbReference type="Proteomes" id="UP000315700">
    <property type="component" value="Chromosome"/>
</dbReference>
<gene>
    <name evidence="1" type="ORF">Pan44_19150</name>
</gene>
<accession>A0A517SCN4</accession>
<dbReference type="InParanoid" id="A0A517SCN4"/>
<evidence type="ECO:0000313" key="1">
    <source>
        <dbReference type="EMBL" id="QDT53889.1"/>
    </source>
</evidence>
<dbReference type="EMBL" id="CP036271">
    <property type="protein sequence ID" value="QDT53889.1"/>
    <property type="molecule type" value="Genomic_DNA"/>
</dbReference>
<sequence length="115" mass="12927">MAKSEDVAKHAFSAAMKSVLLAADEILAGIGDESIEFRCDLGRLEHRIRKSPVFPIKATFRTGTRGIFRVNERRYATEFATRGMTMTLGEAVDLKIAFQSRILADRRIVAMKSHR</sequence>
<keyword evidence="2" id="KW-1185">Reference proteome</keyword>
<name>A0A517SCN4_9PLAN</name>